<evidence type="ECO:0000313" key="2">
    <source>
        <dbReference type="EMBL" id="KAK9695872.1"/>
    </source>
</evidence>
<name>A0ABR2VSP6_9FUNG</name>
<accession>A0ABR2VSP6</accession>
<evidence type="ECO:0000256" key="1">
    <source>
        <dbReference type="SAM" id="MobiDB-lite"/>
    </source>
</evidence>
<dbReference type="EMBL" id="JASJQH010008028">
    <property type="protein sequence ID" value="KAK9695872.1"/>
    <property type="molecule type" value="Genomic_DNA"/>
</dbReference>
<feature type="compositionally biased region" description="Basic and acidic residues" evidence="1">
    <location>
        <begin position="1"/>
        <end position="45"/>
    </location>
</feature>
<evidence type="ECO:0008006" key="4">
    <source>
        <dbReference type="Google" id="ProtNLM"/>
    </source>
</evidence>
<protein>
    <recommendedName>
        <fullName evidence="4">Peptidase</fullName>
    </recommendedName>
</protein>
<dbReference type="Proteomes" id="UP001479436">
    <property type="component" value="Unassembled WGS sequence"/>
</dbReference>
<organism evidence="2 3">
    <name type="scientific">Basidiobolus ranarum</name>
    <dbReference type="NCBI Taxonomy" id="34480"/>
    <lineage>
        <taxon>Eukaryota</taxon>
        <taxon>Fungi</taxon>
        <taxon>Fungi incertae sedis</taxon>
        <taxon>Zoopagomycota</taxon>
        <taxon>Entomophthoromycotina</taxon>
        <taxon>Basidiobolomycetes</taxon>
        <taxon>Basidiobolales</taxon>
        <taxon>Basidiobolaceae</taxon>
        <taxon>Basidiobolus</taxon>
    </lineage>
</organism>
<keyword evidence="3" id="KW-1185">Reference proteome</keyword>
<comment type="caution">
    <text evidence="2">The sequence shown here is derived from an EMBL/GenBank/DDBJ whole genome shotgun (WGS) entry which is preliminary data.</text>
</comment>
<feature type="region of interest" description="Disordered" evidence="1">
    <location>
        <begin position="1"/>
        <end position="66"/>
    </location>
</feature>
<proteinExistence type="predicted"/>
<sequence length="66" mass="7642">PDDYAPNEKSKEEYKPKGDDKPTDEYKGENTHTKTDEEYKPEGHPQPEYPEAQPYSNVGKTPYHES</sequence>
<evidence type="ECO:0000313" key="3">
    <source>
        <dbReference type="Proteomes" id="UP001479436"/>
    </source>
</evidence>
<gene>
    <name evidence="2" type="ORF">K7432_012762</name>
</gene>
<reference evidence="2 3" key="1">
    <citation type="submission" date="2023-04" db="EMBL/GenBank/DDBJ databases">
        <title>Genome of Basidiobolus ranarum AG-B5.</title>
        <authorList>
            <person name="Stajich J.E."/>
            <person name="Carter-House D."/>
            <person name="Gryganskyi A."/>
        </authorList>
    </citation>
    <scope>NUCLEOTIDE SEQUENCE [LARGE SCALE GENOMIC DNA]</scope>
    <source>
        <strain evidence="2 3">AG-B5</strain>
    </source>
</reference>
<feature type="non-terminal residue" evidence="2">
    <location>
        <position position="1"/>
    </location>
</feature>